<dbReference type="CDD" id="cd02775">
    <property type="entry name" value="MopB_CT"/>
    <property type="match status" value="1"/>
</dbReference>
<dbReference type="SUPFAM" id="SSF50692">
    <property type="entry name" value="ADC-like"/>
    <property type="match status" value="1"/>
</dbReference>
<evidence type="ECO:0000259" key="1">
    <source>
        <dbReference type="Pfam" id="PF01568"/>
    </source>
</evidence>
<organism evidence="2">
    <name type="scientific">bioreactor metagenome</name>
    <dbReference type="NCBI Taxonomy" id="1076179"/>
    <lineage>
        <taxon>unclassified sequences</taxon>
        <taxon>metagenomes</taxon>
        <taxon>ecological metagenomes</taxon>
    </lineage>
</organism>
<gene>
    <name evidence="2" type="ORF">SDC9_200624</name>
</gene>
<sequence>MSAATAASLGIQSGDRVRVSGSGRVELTAVVDDSVANACVRVAAAHVSTVGLGPMFGELSVERV</sequence>
<dbReference type="AlphaFoldDB" id="A0A645INR3"/>
<dbReference type="EMBL" id="VSSQ01119590">
    <property type="protein sequence ID" value="MPN52961.1"/>
    <property type="molecule type" value="Genomic_DNA"/>
</dbReference>
<feature type="domain" description="Molybdopterin dinucleotide-binding" evidence="1">
    <location>
        <begin position="1"/>
        <end position="44"/>
    </location>
</feature>
<dbReference type="Pfam" id="PF01568">
    <property type="entry name" value="Molydop_binding"/>
    <property type="match status" value="1"/>
</dbReference>
<evidence type="ECO:0000313" key="2">
    <source>
        <dbReference type="EMBL" id="MPN52961.1"/>
    </source>
</evidence>
<dbReference type="Gene3D" id="2.40.40.20">
    <property type="match status" value="1"/>
</dbReference>
<protein>
    <recommendedName>
        <fullName evidence="1">Molybdopterin dinucleotide-binding domain-containing protein</fullName>
    </recommendedName>
</protein>
<accession>A0A645INR3</accession>
<dbReference type="InterPro" id="IPR006657">
    <property type="entry name" value="MoPterin_dinucl-bd_dom"/>
</dbReference>
<dbReference type="InterPro" id="IPR009010">
    <property type="entry name" value="Asp_de-COase-like_dom_sf"/>
</dbReference>
<dbReference type="GO" id="GO:0043546">
    <property type="term" value="F:molybdopterin cofactor binding"/>
    <property type="evidence" value="ECO:0007669"/>
    <property type="project" value="InterPro"/>
</dbReference>
<reference evidence="2" key="1">
    <citation type="submission" date="2019-08" db="EMBL/GenBank/DDBJ databases">
        <authorList>
            <person name="Kucharzyk K."/>
            <person name="Murdoch R.W."/>
            <person name="Higgins S."/>
            <person name="Loffler F."/>
        </authorList>
    </citation>
    <scope>NUCLEOTIDE SEQUENCE</scope>
</reference>
<dbReference type="GO" id="GO:0016491">
    <property type="term" value="F:oxidoreductase activity"/>
    <property type="evidence" value="ECO:0007669"/>
    <property type="project" value="InterPro"/>
</dbReference>
<name>A0A645INR3_9ZZZZ</name>
<proteinExistence type="predicted"/>
<comment type="caution">
    <text evidence="2">The sequence shown here is derived from an EMBL/GenBank/DDBJ whole genome shotgun (WGS) entry which is preliminary data.</text>
</comment>